<dbReference type="InParanoid" id="A0A7R8UNA6"/>
<dbReference type="AlphaFoldDB" id="A0A7R8UNA6"/>
<dbReference type="PROSITE" id="PS51257">
    <property type="entry name" value="PROKAR_LIPOPROTEIN"/>
    <property type="match status" value="1"/>
</dbReference>
<sequence length="101" mass="10915">MAACRPLTAVETLSKVFPVAVSSVGCVSDLRVCGKRKIQLSQGIPELLLPCSRRSAYGYAAPNPGQLPTPPDEQLLADLKILMKGTSKSSHVFYVIQTENR</sequence>
<name>A0A7R8UNA6_HERIL</name>
<dbReference type="Proteomes" id="UP000594454">
    <property type="component" value="Chromosome 3"/>
</dbReference>
<organism evidence="1 2">
    <name type="scientific">Hermetia illucens</name>
    <name type="common">Black soldier fly</name>
    <dbReference type="NCBI Taxonomy" id="343691"/>
    <lineage>
        <taxon>Eukaryota</taxon>
        <taxon>Metazoa</taxon>
        <taxon>Ecdysozoa</taxon>
        <taxon>Arthropoda</taxon>
        <taxon>Hexapoda</taxon>
        <taxon>Insecta</taxon>
        <taxon>Pterygota</taxon>
        <taxon>Neoptera</taxon>
        <taxon>Endopterygota</taxon>
        <taxon>Diptera</taxon>
        <taxon>Brachycera</taxon>
        <taxon>Stratiomyomorpha</taxon>
        <taxon>Stratiomyidae</taxon>
        <taxon>Hermetiinae</taxon>
        <taxon>Hermetia</taxon>
    </lineage>
</organism>
<keyword evidence="2" id="KW-1185">Reference proteome</keyword>
<dbReference type="EMBL" id="LR899011">
    <property type="protein sequence ID" value="CAD7083764.1"/>
    <property type="molecule type" value="Genomic_DNA"/>
</dbReference>
<protein>
    <submittedName>
        <fullName evidence="1">Uncharacterized protein</fullName>
    </submittedName>
</protein>
<gene>
    <name evidence="1" type="ORF">HERILL_LOCUS6699</name>
</gene>
<reference evidence="1 2" key="1">
    <citation type="submission" date="2020-11" db="EMBL/GenBank/DDBJ databases">
        <authorList>
            <person name="Wallbank WR R."/>
            <person name="Pardo Diaz C."/>
            <person name="Kozak K."/>
            <person name="Martin S."/>
            <person name="Jiggins C."/>
            <person name="Moest M."/>
            <person name="Warren A I."/>
            <person name="Generalovic N T."/>
            <person name="Byers J.R.P. K."/>
            <person name="Montejo-Kovacevich G."/>
            <person name="Yen C E."/>
        </authorList>
    </citation>
    <scope>NUCLEOTIDE SEQUENCE [LARGE SCALE GENOMIC DNA]</scope>
</reference>
<evidence type="ECO:0000313" key="1">
    <source>
        <dbReference type="EMBL" id="CAD7083764.1"/>
    </source>
</evidence>
<proteinExistence type="predicted"/>
<evidence type="ECO:0000313" key="2">
    <source>
        <dbReference type="Proteomes" id="UP000594454"/>
    </source>
</evidence>
<accession>A0A7R8UNA6</accession>